<dbReference type="PROSITE" id="PS50110">
    <property type="entry name" value="RESPONSE_REGULATORY"/>
    <property type="match status" value="1"/>
</dbReference>
<feature type="domain" description="Response regulatory" evidence="2">
    <location>
        <begin position="11"/>
        <end position="127"/>
    </location>
</feature>
<reference evidence="3" key="1">
    <citation type="submission" date="2022-06" db="EMBL/GenBank/DDBJ databases">
        <title>Complete genome sequence and characterization of Cupriavidus gilardii QJ1 isolated from contaminating cells.</title>
        <authorList>
            <person name="Qi J."/>
        </authorList>
    </citation>
    <scope>NUCLEOTIDE SEQUENCE</scope>
    <source>
        <strain evidence="3">QJ1</strain>
    </source>
</reference>
<name>A0ABY4VRH1_9BURK</name>
<evidence type="ECO:0000313" key="4">
    <source>
        <dbReference type="Proteomes" id="UP001056648"/>
    </source>
</evidence>
<dbReference type="GeneID" id="70690105"/>
<dbReference type="Proteomes" id="UP001056648">
    <property type="component" value="Chromosome 2"/>
</dbReference>
<dbReference type="InterPro" id="IPR001789">
    <property type="entry name" value="Sig_transdc_resp-reg_receiver"/>
</dbReference>
<proteinExistence type="predicted"/>
<evidence type="ECO:0000259" key="2">
    <source>
        <dbReference type="PROSITE" id="PS50110"/>
    </source>
</evidence>
<dbReference type="EMBL" id="CP098736">
    <property type="protein sequence ID" value="USE78599.1"/>
    <property type="molecule type" value="Genomic_DNA"/>
</dbReference>
<accession>A0ABY4VRH1</accession>
<dbReference type="RefSeq" id="WP_174781654.1">
    <property type="nucleotide sequence ID" value="NZ_CP054626.1"/>
</dbReference>
<organism evidence="3 4">
    <name type="scientific">Cupriavidus gilardii</name>
    <dbReference type="NCBI Taxonomy" id="82541"/>
    <lineage>
        <taxon>Bacteria</taxon>
        <taxon>Pseudomonadati</taxon>
        <taxon>Pseudomonadota</taxon>
        <taxon>Betaproteobacteria</taxon>
        <taxon>Burkholderiales</taxon>
        <taxon>Burkholderiaceae</taxon>
        <taxon>Cupriavidus</taxon>
    </lineage>
</organism>
<keyword evidence="4" id="KW-1185">Reference proteome</keyword>
<feature type="modified residue" description="4-aspartylphosphate" evidence="1">
    <location>
        <position position="62"/>
    </location>
</feature>
<evidence type="ECO:0000313" key="3">
    <source>
        <dbReference type="EMBL" id="USE78599.1"/>
    </source>
</evidence>
<dbReference type="Gene3D" id="3.40.50.2300">
    <property type="match status" value="1"/>
</dbReference>
<dbReference type="InterPro" id="IPR011006">
    <property type="entry name" value="CheY-like_superfamily"/>
</dbReference>
<evidence type="ECO:0000256" key="1">
    <source>
        <dbReference type="PROSITE-ProRule" id="PRU00169"/>
    </source>
</evidence>
<protein>
    <recommendedName>
        <fullName evidence="2">Response regulatory domain-containing protein</fullName>
    </recommendedName>
</protein>
<gene>
    <name evidence="3" type="ORF">NDR89_18225</name>
</gene>
<keyword evidence="1" id="KW-0597">Phosphoprotein</keyword>
<sequence>MNTAPFPRPLTIYLVHEGQWVAARLLRLFRRIPNVACIGVGRYSSRTIAAVEAVRPDIVVLDIGAGHRDALHRLQSLREAARTAIVLLLAHGCAWQSRQRYLEAGADYCLDMTLQFAELMNCLQRLGKASRSDDEVRQTPLIATPPIA</sequence>
<dbReference type="SUPFAM" id="SSF52172">
    <property type="entry name" value="CheY-like"/>
    <property type="match status" value="1"/>
</dbReference>